<accession>A0A1G8XPS8</accession>
<name>A0A1G8XPS8_9EURY</name>
<proteinExistence type="predicted"/>
<organism evidence="1 2">
    <name type="scientific">Halovenus aranensis</name>
    <dbReference type="NCBI Taxonomy" id="890420"/>
    <lineage>
        <taxon>Archaea</taxon>
        <taxon>Methanobacteriati</taxon>
        <taxon>Methanobacteriota</taxon>
        <taxon>Stenosarchaea group</taxon>
        <taxon>Halobacteria</taxon>
        <taxon>Halobacteriales</taxon>
        <taxon>Haloarculaceae</taxon>
        <taxon>Halovenus</taxon>
    </lineage>
</organism>
<evidence type="ECO:0000313" key="2">
    <source>
        <dbReference type="Proteomes" id="UP000198856"/>
    </source>
</evidence>
<dbReference type="STRING" id="890420.SAMN05216226_11216"/>
<protein>
    <submittedName>
        <fullName evidence="1">Uncharacterized protein</fullName>
    </submittedName>
</protein>
<sequence length="193" mass="20286">MRQTALLVAVLALVAAGGCLSAGSGPLSDESGENVTVEYGITASSLPSEIASANLTMQVVFVENGDDFSDNACWRDTYFGPFKPTPTPIGEPSGDCLRSQEVTVDVTELNETRTVTATAPERFDAGHGLVVTDVVATYQNGTSVSRIHGFGGHRANIVEGTPEDRYTVDLGIGTAETPAYAYYLSAEENSSGR</sequence>
<reference evidence="1 2" key="1">
    <citation type="submission" date="2016-10" db="EMBL/GenBank/DDBJ databases">
        <authorList>
            <person name="de Groot N.N."/>
        </authorList>
    </citation>
    <scope>NUCLEOTIDE SEQUENCE [LARGE SCALE GENOMIC DNA]</scope>
    <source>
        <strain evidence="1 2">IBRC-M10015</strain>
    </source>
</reference>
<dbReference type="OrthoDB" id="305715at2157"/>
<dbReference type="EMBL" id="FNFC01000012">
    <property type="protein sequence ID" value="SDJ92601.1"/>
    <property type="molecule type" value="Genomic_DNA"/>
</dbReference>
<gene>
    <name evidence="1" type="ORF">SAMN05216226_11216</name>
</gene>
<keyword evidence="2" id="KW-1185">Reference proteome</keyword>
<dbReference type="AlphaFoldDB" id="A0A1G8XPS8"/>
<dbReference type="RefSeq" id="WP_092703477.1">
    <property type="nucleotide sequence ID" value="NZ_FNFC01000012.1"/>
</dbReference>
<dbReference type="PROSITE" id="PS51257">
    <property type="entry name" value="PROKAR_LIPOPROTEIN"/>
    <property type="match status" value="1"/>
</dbReference>
<dbReference type="Proteomes" id="UP000198856">
    <property type="component" value="Unassembled WGS sequence"/>
</dbReference>
<evidence type="ECO:0000313" key="1">
    <source>
        <dbReference type="EMBL" id="SDJ92601.1"/>
    </source>
</evidence>